<reference evidence="1" key="2">
    <citation type="submission" date="2020-08" db="EMBL/GenBank/DDBJ databases">
        <title>Plant Genome Project.</title>
        <authorList>
            <person name="Zhang R.-G."/>
        </authorList>
    </citation>
    <scope>NUCLEOTIDE SEQUENCE</scope>
    <source>
        <strain evidence="1">Huo1</strain>
        <tissue evidence="1">Leaf</tissue>
    </source>
</reference>
<protein>
    <submittedName>
        <fullName evidence="1">Uncharacterized protein</fullName>
    </submittedName>
</protein>
<dbReference type="EMBL" id="PNBA02000006">
    <property type="protein sequence ID" value="KAG6422261.1"/>
    <property type="molecule type" value="Genomic_DNA"/>
</dbReference>
<proteinExistence type="predicted"/>
<dbReference type="AlphaFoldDB" id="A0A8X8ZZH2"/>
<organism evidence="1">
    <name type="scientific">Salvia splendens</name>
    <name type="common">Scarlet sage</name>
    <dbReference type="NCBI Taxonomy" id="180675"/>
    <lineage>
        <taxon>Eukaryota</taxon>
        <taxon>Viridiplantae</taxon>
        <taxon>Streptophyta</taxon>
        <taxon>Embryophyta</taxon>
        <taxon>Tracheophyta</taxon>
        <taxon>Spermatophyta</taxon>
        <taxon>Magnoliopsida</taxon>
        <taxon>eudicotyledons</taxon>
        <taxon>Gunneridae</taxon>
        <taxon>Pentapetalae</taxon>
        <taxon>asterids</taxon>
        <taxon>lamiids</taxon>
        <taxon>Lamiales</taxon>
        <taxon>Lamiaceae</taxon>
        <taxon>Nepetoideae</taxon>
        <taxon>Mentheae</taxon>
        <taxon>Salviinae</taxon>
        <taxon>Salvia</taxon>
        <taxon>Salvia subgen. Calosphace</taxon>
        <taxon>core Calosphace</taxon>
    </lineage>
</organism>
<evidence type="ECO:0000313" key="2">
    <source>
        <dbReference type="Proteomes" id="UP000298416"/>
    </source>
</evidence>
<accession>A0A8X8ZZH2</accession>
<gene>
    <name evidence="1" type="ORF">SASPL_118826</name>
</gene>
<sequence>MKAKAAEAITKKKLVVRETEAELGRGGGGIRPDCLVGVSAYAADVVALSGHVKGDIGRSGGDDVANGIVVAAIIVRGFGHLDYVVLVSHKVEHCWQVKHNQYISP</sequence>
<name>A0A8X8ZZH2_SALSN</name>
<evidence type="ECO:0000313" key="1">
    <source>
        <dbReference type="EMBL" id="KAG6422261.1"/>
    </source>
</evidence>
<keyword evidence="2" id="KW-1185">Reference proteome</keyword>
<dbReference type="Proteomes" id="UP000298416">
    <property type="component" value="Unassembled WGS sequence"/>
</dbReference>
<comment type="caution">
    <text evidence="1">The sequence shown here is derived from an EMBL/GenBank/DDBJ whole genome shotgun (WGS) entry which is preliminary data.</text>
</comment>
<reference evidence="1" key="1">
    <citation type="submission" date="2018-01" db="EMBL/GenBank/DDBJ databases">
        <authorList>
            <person name="Mao J.F."/>
        </authorList>
    </citation>
    <scope>NUCLEOTIDE SEQUENCE</scope>
    <source>
        <strain evidence="1">Huo1</strain>
        <tissue evidence="1">Leaf</tissue>
    </source>
</reference>